<dbReference type="PIRSF" id="PIRSF015853">
    <property type="entry name" value="Pep_DppA"/>
    <property type="match status" value="1"/>
</dbReference>
<gene>
    <name evidence="1" type="ORF">HCN51_47925</name>
</gene>
<dbReference type="CDD" id="cd08663">
    <property type="entry name" value="DAP_dppA_1"/>
    <property type="match status" value="1"/>
</dbReference>
<keyword evidence="2" id="KW-1185">Reference proteome</keyword>
<accession>A0ABX1BH47</accession>
<organism evidence="1 2">
    <name type="scientific">Nonomuraea composti</name>
    <dbReference type="NCBI Taxonomy" id="2720023"/>
    <lineage>
        <taxon>Bacteria</taxon>
        <taxon>Bacillati</taxon>
        <taxon>Actinomycetota</taxon>
        <taxon>Actinomycetes</taxon>
        <taxon>Streptosporangiales</taxon>
        <taxon>Streptosporangiaceae</taxon>
        <taxon>Nonomuraea</taxon>
    </lineage>
</organism>
<dbReference type="EMBL" id="JAATEP010000059">
    <property type="protein sequence ID" value="NJP97074.1"/>
    <property type="molecule type" value="Genomic_DNA"/>
</dbReference>
<sequence length="281" mass="29321">MRVYISIDMEGVAGIATFDQTVRGGSGYPRAQRLMTAEANAAVQGAFDAGADEVVVEDSHGTMDNLLQDELDPRALLVTGTPKACAMVQGLAEGDAVALFLGYHAASGEHGVLTHSFSGNFLQIRLDGRPVGETEVNGLYAASLGVPVGLVTGDDAVCSTAEKELPGVRVVAVKQATGFHTARSLHPHAAAARIRAAAREAVSSSGGLSCRPVPGTMRVEIDFTSPLACDYAMTVPESRRVGGHTLEREVGSAQELLRLISACGYLSAYGARELAKVGARR</sequence>
<dbReference type="InterPro" id="IPR027476">
    <property type="entry name" value="DppA_N"/>
</dbReference>
<dbReference type="Gene3D" id="3.30.1360.130">
    <property type="entry name" value="Dipeptide transport protein"/>
    <property type="match status" value="1"/>
</dbReference>
<comment type="caution">
    <text evidence="1">The sequence shown here is derived from an EMBL/GenBank/DDBJ whole genome shotgun (WGS) entry which is preliminary data.</text>
</comment>
<dbReference type="InterPro" id="IPR036177">
    <property type="entry name" value="Peptidase_M55_sf"/>
</dbReference>
<name>A0ABX1BH47_9ACTN</name>
<dbReference type="Gene3D" id="3.40.50.10780">
    <property type="entry name" value="Dipeptide transport protein"/>
    <property type="match status" value="1"/>
</dbReference>
<dbReference type="Proteomes" id="UP000696294">
    <property type="component" value="Unassembled WGS sequence"/>
</dbReference>
<evidence type="ECO:0000313" key="1">
    <source>
        <dbReference type="EMBL" id="NJP97074.1"/>
    </source>
</evidence>
<dbReference type="SUPFAM" id="SSF63992">
    <property type="entry name" value="Dipeptide transport protein"/>
    <property type="match status" value="1"/>
</dbReference>
<reference evidence="1 2" key="1">
    <citation type="submission" date="2020-03" db="EMBL/GenBank/DDBJ databases">
        <title>WGS of actinomycetes isolated from Thailand.</title>
        <authorList>
            <person name="Thawai C."/>
        </authorList>
    </citation>
    <scope>NUCLEOTIDE SEQUENCE [LARGE SCALE GENOMIC DNA]</scope>
    <source>
        <strain evidence="1 2">FMUSA5-5</strain>
    </source>
</reference>
<protein>
    <submittedName>
        <fullName evidence="1">M55 family metallopeptidase</fullName>
    </submittedName>
</protein>
<dbReference type="RefSeq" id="WP_168018693.1">
    <property type="nucleotide sequence ID" value="NZ_JAATEP010000059.1"/>
</dbReference>
<dbReference type="InterPro" id="IPR007035">
    <property type="entry name" value="Peptidase_M55"/>
</dbReference>
<evidence type="ECO:0000313" key="2">
    <source>
        <dbReference type="Proteomes" id="UP000696294"/>
    </source>
</evidence>
<proteinExistence type="predicted"/>
<dbReference type="Pfam" id="PF04951">
    <property type="entry name" value="Peptidase_M55"/>
    <property type="match status" value="1"/>
</dbReference>